<evidence type="ECO:0000313" key="3">
    <source>
        <dbReference type="Proteomes" id="UP000051913"/>
    </source>
</evidence>
<dbReference type="EMBL" id="LLXX01000229">
    <property type="protein sequence ID" value="KRQ92678.1"/>
    <property type="molecule type" value="Genomic_DNA"/>
</dbReference>
<organism evidence="2 3">
    <name type="scientific">Bradyrhizobium valentinum</name>
    <dbReference type="NCBI Taxonomy" id="1518501"/>
    <lineage>
        <taxon>Bacteria</taxon>
        <taxon>Pseudomonadati</taxon>
        <taxon>Pseudomonadota</taxon>
        <taxon>Alphaproteobacteria</taxon>
        <taxon>Hyphomicrobiales</taxon>
        <taxon>Nitrobacteraceae</taxon>
        <taxon>Bradyrhizobium</taxon>
    </lineage>
</organism>
<protein>
    <submittedName>
        <fullName evidence="2">Uncharacterized protein</fullName>
    </submittedName>
</protein>
<evidence type="ECO:0000313" key="2">
    <source>
        <dbReference type="EMBL" id="KRQ92678.1"/>
    </source>
</evidence>
<accession>A0A0R3KMS5</accession>
<proteinExistence type="predicted"/>
<comment type="caution">
    <text evidence="2">The sequence shown here is derived from an EMBL/GenBank/DDBJ whole genome shotgun (WGS) entry which is preliminary data.</text>
</comment>
<evidence type="ECO:0000256" key="1">
    <source>
        <dbReference type="SAM" id="MobiDB-lite"/>
    </source>
</evidence>
<name>A0A0R3KMS5_9BRAD</name>
<keyword evidence="3" id="KW-1185">Reference proteome</keyword>
<feature type="compositionally biased region" description="Basic residues" evidence="1">
    <location>
        <begin position="42"/>
        <end position="61"/>
    </location>
</feature>
<dbReference type="STRING" id="1518501.CQ10_29585"/>
<sequence length="82" mass="10149">MDRAVYCRQHGLSIKTFGRWMKHLIGKEETCKHAEYMLELRRGRRRQQRGKNGKRRQKRRYVVSTDIRSRAIQAFWRCRRKQ</sequence>
<dbReference type="Proteomes" id="UP000051913">
    <property type="component" value="Unassembled WGS sequence"/>
</dbReference>
<reference evidence="2 3" key="1">
    <citation type="submission" date="2014-03" db="EMBL/GenBank/DDBJ databases">
        <title>Bradyrhizobium valentinum sp. nov., isolated from effective nodules of Lupinus mariae-josephae, a lupine endemic of basic-lime soils in Eastern Spain.</title>
        <authorList>
            <person name="Duran D."/>
            <person name="Rey L."/>
            <person name="Navarro A."/>
            <person name="Busquets A."/>
            <person name="Imperial J."/>
            <person name="Ruiz-Argueso T."/>
        </authorList>
    </citation>
    <scope>NUCLEOTIDE SEQUENCE [LARGE SCALE GENOMIC DNA]</scope>
    <source>
        <strain evidence="2 3">LmjM3</strain>
    </source>
</reference>
<gene>
    <name evidence="2" type="ORF">CP49_33035</name>
</gene>
<dbReference type="AlphaFoldDB" id="A0A0R3KMS5"/>
<feature type="region of interest" description="Disordered" evidence="1">
    <location>
        <begin position="42"/>
        <end position="62"/>
    </location>
</feature>